<feature type="domain" description="Alpha-D-phosphohexomutase C-terminal" evidence="1">
    <location>
        <begin position="174"/>
        <end position="248"/>
    </location>
</feature>
<dbReference type="Pfam" id="PF21404">
    <property type="entry name" value="AMG1_III"/>
    <property type="match status" value="1"/>
</dbReference>
<dbReference type="PANTHER" id="PTHR45955:SF1">
    <property type="entry name" value="PHOSPHOACETYLGLUCOSAMINE MUTASE"/>
    <property type="match status" value="1"/>
</dbReference>
<dbReference type="InterPro" id="IPR016055">
    <property type="entry name" value="A-D-PHexomutase_a/b/a-I/II/III"/>
</dbReference>
<evidence type="ECO:0000259" key="1">
    <source>
        <dbReference type="Pfam" id="PF00408"/>
    </source>
</evidence>
<comment type="caution">
    <text evidence="3">The sequence shown here is derived from an EMBL/GenBank/DDBJ whole genome shotgun (WGS) entry which is preliminary data.</text>
</comment>
<keyword evidence="4" id="KW-1185">Reference proteome</keyword>
<evidence type="ECO:0000313" key="4">
    <source>
        <dbReference type="Proteomes" id="UP001159042"/>
    </source>
</evidence>
<dbReference type="Gene3D" id="3.30.310.50">
    <property type="entry name" value="Alpha-D-phosphohexomutase, C-terminal domain"/>
    <property type="match status" value="1"/>
</dbReference>
<reference evidence="3 4" key="1">
    <citation type="journal article" date="2023" name="Insect Mol. Biol.">
        <title>Genome sequencing provides insights into the evolution of gene families encoding plant cell wall-degrading enzymes in longhorned beetles.</title>
        <authorList>
            <person name="Shin N.R."/>
            <person name="Okamura Y."/>
            <person name="Kirsch R."/>
            <person name="Pauchet Y."/>
        </authorList>
    </citation>
    <scope>NUCLEOTIDE SEQUENCE [LARGE SCALE GENOMIC DNA]</scope>
    <source>
        <strain evidence="3">EAD_L_NR</strain>
    </source>
</reference>
<name>A0AAV8W144_9CUCU</name>
<dbReference type="InterPro" id="IPR036900">
    <property type="entry name" value="A-D-PHexomutase_C_sf"/>
</dbReference>
<dbReference type="FunFam" id="3.30.310.50:FF:000003">
    <property type="entry name" value="Phosphoacetylglucosamine mutase"/>
    <property type="match status" value="1"/>
</dbReference>
<gene>
    <name evidence="3" type="ORF">NQ315_011855</name>
</gene>
<dbReference type="Gene3D" id="3.40.120.10">
    <property type="entry name" value="Alpha-D-Glucose-1,6-Bisphosphate, subunit A, domain 3"/>
    <property type="match status" value="2"/>
</dbReference>
<dbReference type="GO" id="GO:0005975">
    <property type="term" value="P:carbohydrate metabolic process"/>
    <property type="evidence" value="ECO:0007669"/>
    <property type="project" value="InterPro"/>
</dbReference>
<dbReference type="Pfam" id="PF00408">
    <property type="entry name" value="PGM_PMM_IV"/>
    <property type="match status" value="1"/>
</dbReference>
<dbReference type="EMBL" id="JANEYG010000015">
    <property type="protein sequence ID" value="KAJ8920194.1"/>
    <property type="molecule type" value="Genomic_DNA"/>
</dbReference>
<proteinExistence type="predicted"/>
<dbReference type="SUPFAM" id="SSF53738">
    <property type="entry name" value="Phosphoglucomutase, first 3 domains"/>
    <property type="match status" value="1"/>
</dbReference>
<dbReference type="PANTHER" id="PTHR45955">
    <property type="entry name" value="PHOSPHOACETYLGLUCOSAMINE MUTASE"/>
    <property type="match status" value="1"/>
</dbReference>
<evidence type="ECO:0008006" key="5">
    <source>
        <dbReference type="Google" id="ProtNLM"/>
    </source>
</evidence>
<dbReference type="InterPro" id="IPR049022">
    <property type="entry name" value="AMG1_III"/>
</dbReference>
<protein>
    <recommendedName>
        <fullName evidence="5">Phosphoacetylglucosamine mutase</fullName>
    </recommendedName>
</protein>
<organism evidence="3 4">
    <name type="scientific">Exocentrus adspersus</name>
    <dbReference type="NCBI Taxonomy" id="1586481"/>
    <lineage>
        <taxon>Eukaryota</taxon>
        <taxon>Metazoa</taxon>
        <taxon>Ecdysozoa</taxon>
        <taxon>Arthropoda</taxon>
        <taxon>Hexapoda</taxon>
        <taxon>Insecta</taxon>
        <taxon>Pterygota</taxon>
        <taxon>Neoptera</taxon>
        <taxon>Endopterygota</taxon>
        <taxon>Coleoptera</taxon>
        <taxon>Polyphaga</taxon>
        <taxon>Cucujiformia</taxon>
        <taxon>Chrysomeloidea</taxon>
        <taxon>Cerambycidae</taxon>
        <taxon>Lamiinae</taxon>
        <taxon>Acanthocinini</taxon>
        <taxon>Exocentrus</taxon>
    </lineage>
</organism>
<sequence>MYNDEIIGSGKLNYLCGADFVKSQQKFPTGLPLEPNLRCCSVDGDADRLVYYYLDENSKFHLMDGDRIATLVAAYLKEIVQKTGIDLNMGLVQTAYANGASTEYITEKLKVPVACVPTGVKHLHHKALTFDIGVYFEANGDAIADMLLVETILHDKGWNISDWEACYTDLPNRLMKVTVADRNAITTTDAERKCVTPEGLQDEIDALVSKYPKGRAFVRPSGTEDIIRVYAEAATRKEADKLAAEVALKVFELAGGTGTAPEVPQ</sequence>
<dbReference type="GO" id="GO:0006048">
    <property type="term" value="P:UDP-N-acetylglucosamine biosynthetic process"/>
    <property type="evidence" value="ECO:0007669"/>
    <property type="project" value="TreeGrafter"/>
</dbReference>
<dbReference type="SUPFAM" id="SSF55957">
    <property type="entry name" value="Phosphoglucomutase, C-terminal domain"/>
    <property type="match status" value="1"/>
</dbReference>
<evidence type="ECO:0000313" key="3">
    <source>
        <dbReference type="EMBL" id="KAJ8920194.1"/>
    </source>
</evidence>
<dbReference type="GO" id="GO:0004610">
    <property type="term" value="F:phosphoacetylglucosamine mutase activity"/>
    <property type="evidence" value="ECO:0007669"/>
    <property type="project" value="TreeGrafter"/>
</dbReference>
<accession>A0AAV8W144</accession>
<dbReference type="FunFam" id="3.40.120.10:FF:000015">
    <property type="entry name" value="Phosphoacetylglucosamine mutase"/>
    <property type="match status" value="1"/>
</dbReference>
<evidence type="ECO:0000259" key="2">
    <source>
        <dbReference type="Pfam" id="PF21404"/>
    </source>
</evidence>
<feature type="domain" description="Phosphoacetylglucosamine mutase AMG1" evidence="2">
    <location>
        <begin position="64"/>
        <end position="140"/>
    </location>
</feature>
<dbReference type="Proteomes" id="UP001159042">
    <property type="component" value="Unassembled WGS sequence"/>
</dbReference>
<dbReference type="InterPro" id="IPR005843">
    <property type="entry name" value="A-D-PHexomutase_C"/>
</dbReference>
<dbReference type="AlphaFoldDB" id="A0AAV8W144"/>